<dbReference type="AlphaFoldDB" id="A0A853IYW9"/>
<evidence type="ECO:0000259" key="6">
    <source>
        <dbReference type="Pfam" id="PF01494"/>
    </source>
</evidence>
<dbReference type="InterPro" id="IPR050493">
    <property type="entry name" value="FAD-dep_Monooxygenase_BioMet"/>
</dbReference>
<evidence type="ECO:0000256" key="5">
    <source>
        <dbReference type="ARBA" id="ARBA00023033"/>
    </source>
</evidence>
<keyword evidence="5 7" id="KW-0503">Monooxygenase</keyword>
<keyword evidence="3" id="KW-0274">FAD</keyword>
<dbReference type="PANTHER" id="PTHR13789">
    <property type="entry name" value="MONOOXYGENASE"/>
    <property type="match status" value="1"/>
</dbReference>
<accession>A0A853IYW9</accession>
<dbReference type="EMBL" id="JACCKX010000001">
    <property type="protein sequence ID" value="NZA03123.1"/>
    <property type="molecule type" value="Genomic_DNA"/>
</dbReference>
<sequence>MSTPLQLLIAGGGIGGLAAALAVARAGWEVRLFERAPEFTEVGAGVQLGPNVTRILRAWGLEDELHAVAAFPDRLQVRNATSGADLGTLALGARAVERYGAPYATIHRADLHRLLCRAALQQHGVHLNLDHWVAGLHDDGRAVTLTTVAGQQIEGDALLGADGVWSHVRQQLLNDGPPRVTGHLAYRTMLRQSALPAALRTAQVTAWLGPRLHVVQYPVRRGEWMNVVAIVHGQPPADAQGWDHGANHADLQHALGATCAPLRELIAAVPEATVNDHAWRLWALADRAPVQGAEQMARGLVALLGDAAHPMRPYLAQGAGMAIEDAAELARALAMDAVDVPTRLKRYALARWQRCARVQARSIRNGSIFHSTGLVRFGRDASIKLLGERVLDVPWLYGG</sequence>
<dbReference type="GO" id="GO:0071949">
    <property type="term" value="F:FAD binding"/>
    <property type="evidence" value="ECO:0007669"/>
    <property type="project" value="InterPro"/>
</dbReference>
<dbReference type="Proteomes" id="UP000589716">
    <property type="component" value="Unassembled WGS sequence"/>
</dbReference>
<dbReference type="RefSeq" id="WP_180551375.1">
    <property type="nucleotide sequence ID" value="NZ_JACCKX010000001.1"/>
</dbReference>
<dbReference type="PRINTS" id="PR00420">
    <property type="entry name" value="RNGMNOXGNASE"/>
</dbReference>
<evidence type="ECO:0000256" key="2">
    <source>
        <dbReference type="ARBA" id="ARBA00022630"/>
    </source>
</evidence>
<comment type="cofactor">
    <cofactor evidence="1">
        <name>FAD</name>
        <dbReference type="ChEBI" id="CHEBI:57692"/>
    </cofactor>
</comment>
<keyword evidence="8" id="KW-1185">Reference proteome</keyword>
<keyword evidence="4" id="KW-0560">Oxidoreductase</keyword>
<evidence type="ECO:0000256" key="4">
    <source>
        <dbReference type="ARBA" id="ARBA00023002"/>
    </source>
</evidence>
<keyword evidence="2" id="KW-0285">Flavoprotein</keyword>
<evidence type="ECO:0000313" key="8">
    <source>
        <dbReference type="Proteomes" id="UP000589716"/>
    </source>
</evidence>
<protein>
    <submittedName>
        <fullName evidence="7">FAD-dependent monooxygenase</fullName>
    </submittedName>
</protein>
<proteinExistence type="predicted"/>
<dbReference type="PANTHER" id="PTHR13789:SF318">
    <property type="entry name" value="GERANYLGERANYL DIPHOSPHATE REDUCTASE"/>
    <property type="match status" value="1"/>
</dbReference>
<comment type="caution">
    <text evidence="7">The sequence shown here is derived from an EMBL/GenBank/DDBJ whole genome shotgun (WGS) entry which is preliminary data.</text>
</comment>
<gene>
    <name evidence="7" type="ORF">H0I39_17855</name>
</gene>
<dbReference type="GO" id="GO:0004497">
    <property type="term" value="F:monooxygenase activity"/>
    <property type="evidence" value="ECO:0007669"/>
    <property type="project" value="UniProtKB-KW"/>
</dbReference>
<organism evidence="7 8">
    <name type="scientific">Ottowia beijingensis</name>
    <dbReference type="NCBI Taxonomy" id="1207057"/>
    <lineage>
        <taxon>Bacteria</taxon>
        <taxon>Pseudomonadati</taxon>
        <taxon>Pseudomonadota</taxon>
        <taxon>Betaproteobacteria</taxon>
        <taxon>Burkholderiales</taxon>
        <taxon>Comamonadaceae</taxon>
        <taxon>Ottowia</taxon>
    </lineage>
</organism>
<dbReference type="InterPro" id="IPR036188">
    <property type="entry name" value="FAD/NAD-bd_sf"/>
</dbReference>
<dbReference type="InterPro" id="IPR002938">
    <property type="entry name" value="FAD-bd"/>
</dbReference>
<reference evidence="7 8" key="1">
    <citation type="submission" date="2020-07" db="EMBL/GenBank/DDBJ databases">
        <authorList>
            <person name="Maaloum M."/>
        </authorList>
    </citation>
    <scope>NUCLEOTIDE SEQUENCE [LARGE SCALE GENOMIC DNA]</scope>
    <source>
        <strain evidence="7 8">GCS-AN-3</strain>
    </source>
</reference>
<dbReference type="Gene3D" id="3.50.50.60">
    <property type="entry name" value="FAD/NAD(P)-binding domain"/>
    <property type="match status" value="1"/>
</dbReference>
<feature type="domain" description="FAD-binding" evidence="6">
    <location>
        <begin position="6"/>
        <end position="358"/>
    </location>
</feature>
<evidence type="ECO:0000313" key="7">
    <source>
        <dbReference type="EMBL" id="NZA03123.1"/>
    </source>
</evidence>
<dbReference type="SUPFAM" id="SSF51905">
    <property type="entry name" value="FAD/NAD(P)-binding domain"/>
    <property type="match status" value="1"/>
</dbReference>
<evidence type="ECO:0000256" key="3">
    <source>
        <dbReference type="ARBA" id="ARBA00022827"/>
    </source>
</evidence>
<evidence type="ECO:0000256" key="1">
    <source>
        <dbReference type="ARBA" id="ARBA00001974"/>
    </source>
</evidence>
<name>A0A853IYW9_9BURK</name>
<dbReference type="SUPFAM" id="SSF54373">
    <property type="entry name" value="FAD-linked reductases, C-terminal domain"/>
    <property type="match status" value="1"/>
</dbReference>
<dbReference type="Pfam" id="PF01494">
    <property type="entry name" value="FAD_binding_3"/>
    <property type="match status" value="1"/>
</dbReference>